<dbReference type="EMBL" id="CP044205">
    <property type="protein sequence ID" value="QFY44072.1"/>
    <property type="molecule type" value="Genomic_DNA"/>
</dbReference>
<dbReference type="Pfam" id="PF00491">
    <property type="entry name" value="Arginase"/>
    <property type="match status" value="1"/>
</dbReference>
<evidence type="ECO:0000256" key="2">
    <source>
        <dbReference type="ARBA" id="ARBA00022801"/>
    </source>
</evidence>
<dbReference type="RefSeq" id="WP_153250043.1">
    <property type="nucleotide sequence ID" value="NZ_CP044205.1"/>
</dbReference>
<keyword evidence="5" id="KW-1185">Reference proteome</keyword>
<protein>
    <recommendedName>
        <fullName evidence="6">Arginase family protein</fullName>
    </recommendedName>
</protein>
<dbReference type="InterPro" id="IPR006035">
    <property type="entry name" value="Ureohydrolase"/>
</dbReference>
<sequence length="293" mass="30807">MPAKTAQSVSSPPGFGGAPLVGWHFLTEAARTGDLVFFGCDIEINRRYGIANPGAANFVRTGTALTGMFLPDSYDLGIMTLTDPRNAVGEIAATAARIIVGFGGLPVLIACDHTASLGAILGSSLGSGTAPIYVYFDAHFDLGRNCAPGDLLHNGGFVGEILRQGWASQAVNIGGRSKETCIEYPDTPKNFYSIPGNGEAAAIIARLAPLAGQKVHVSIDADVLDPNVAPNVSCPEADGMTAQALLDCCRWIGRSCRVVGADLSEVLPSTASRQSEQFLIRCLHALKRDYPRC</sequence>
<dbReference type="PANTHER" id="PTHR11358">
    <property type="entry name" value="ARGINASE/AGMATINASE"/>
    <property type="match status" value="1"/>
</dbReference>
<organism evidence="4 5">
    <name type="scientific">Candidatus Methylospira mobilis</name>
    <dbReference type="NCBI Taxonomy" id="1808979"/>
    <lineage>
        <taxon>Bacteria</taxon>
        <taxon>Pseudomonadati</taxon>
        <taxon>Pseudomonadota</taxon>
        <taxon>Gammaproteobacteria</taxon>
        <taxon>Methylococcales</taxon>
        <taxon>Methylococcaceae</taxon>
        <taxon>Candidatus Methylospira</taxon>
    </lineage>
</organism>
<dbReference type="Gene3D" id="3.40.800.10">
    <property type="entry name" value="Ureohydrolase domain"/>
    <property type="match status" value="1"/>
</dbReference>
<dbReference type="GO" id="GO:0046872">
    <property type="term" value="F:metal ion binding"/>
    <property type="evidence" value="ECO:0007669"/>
    <property type="project" value="UniProtKB-KW"/>
</dbReference>
<dbReference type="KEGG" id="mmob:F6R98_16725"/>
<keyword evidence="2" id="KW-0378">Hydrolase</keyword>
<dbReference type="GO" id="GO:0033389">
    <property type="term" value="P:putrescine biosynthetic process from arginine, via agmatine"/>
    <property type="evidence" value="ECO:0007669"/>
    <property type="project" value="TreeGrafter"/>
</dbReference>
<comment type="similarity">
    <text evidence="3">Belongs to the arginase family.</text>
</comment>
<dbReference type="InParanoid" id="A0A5Q0BLR5"/>
<dbReference type="OrthoDB" id="9789727at2"/>
<dbReference type="InterPro" id="IPR023696">
    <property type="entry name" value="Ureohydrolase_dom_sf"/>
</dbReference>
<dbReference type="PANTHER" id="PTHR11358:SF26">
    <property type="entry name" value="GUANIDINO ACID HYDROLASE, MITOCHONDRIAL"/>
    <property type="match status" value="1"/>
</dbReference>
<dbReference type="SUPFAM" id="SSF52768">
    <property type="entry name" value="Arginase/deacetylase"/>
    <property type="match status" value="1"/>
</dbReference>
<evidence type="ECO:0000256" key="3">
    <source>
        <dbReference type="PROSITE-ProRule" id="PRU00742"/>
    </source>
</evidence>
<dbReference type="Proteomes" id="UP000325755">
    <property type="component" value="Chromosome"/>
</dbReference>
<proteinExistence type="inferred from homology"/>
<evidence type="ECO:0000313" key="4">
    <source>
        <dbReference type="EMBL" id="QFY44072.1"/>
    </source>
</evidence>
<dbReference type="GO" id="GO:0008783">
    <property type="term" value="F:agmatinase activity"/>
    <property type="evidence" value="ECO:0007669"/>
    <property type="project" value="TreeGrafter"/>
</dbReference>
<reference evidence="4 5" key="1">
    <citation type="submission" date="2019-09" db="EMBL/GenBank/DDBJ databases">
        <title>Ecophysiology of the spiral-shaped methanotroph Methylospira mobilis as revealed by the complete genome sequence.</title>
        <authorList>
            <person name="Oshkin I.Y."/>
            <person name="Dedysh S.N."/>
            <person name="Miroshnikov K."/>
            <person name="Danilova O.V."/>
            <person name="Hakobyan A."/>
            <person name="Liesack W."/>
        </authorList>
    </citation>
    <scope>NUCLEOTIDE SEQUENCE [LARGE SCALE GENOMIC DNA]</scope>
    <source>
        <strain evidence="4 5">Shm1</strain>
    </source>
</reference>
<evidence type="ECO:0008006" key="6">
    <source>
        <dbReference type="Google" id="ProtNLM"/>
    </source>
</evidence>
<dbReference type="AlphaFoldDB" id="A0A5Q0BLR5"/>
<accession>A0A5Q0BLR5</accession>
<name>A0A5Q0BLR5_9GAMM</name>
<evidence type="ECO:0000313" key="5">
    <source>
        <dbReference type="Proteomes" id="UP000325755"/>
    </source>
</evidence>
<gene>
    <name evidence="4" type="ORF">F6R98_16725</name>
</gene>
<evidence type="ECO:0000256" key="1">
    <source>
        <dbReference type="ARBA" id="ARBA00022723"/>
    </source>
</evidence>
<dbReference type="PROSITE" id="PS51409">
    <property type="entry name" value="ARGINASE_2"/>
    <property type="match status" value="1"/>
</dbReference>
<keyword evidence="1" id="KW-0479">Metal-binding</keyword>